<keyword evidence="4" id="KW-0233">DNA recombination</keyword>
<evidence type="ECO:0000259" key="7">
    <source>
        <dbReference type="PROSITE" id="PS50943"/>
    </source>
</evidence>
<dbReference type="PANTHER" id="PTHR30461">
    <property type="entry name" value="DNA-INVERTASE FROM LAMBDOID PROPHAGE"/>
    <property type="match status" value="1"/>
</dbReference>
<dbReference type="InterPro" id="IPR001387">
    <property type="entry name" value="Cro/C1-type_HTH"/>
</dbReference>
<evidence type="ECO:0000256" key="5">
    <source>
        <dbReference type="PIRSR" id="PIRSR606118-50"/>
    </source>
</evidence>
<name>A0A7X0H946_9BACT</name>
<evidence type="ECO:0000313" key="10">
    <source>
        <dbReference type="Proteomes" id="UP000541810"/>
    </source>
</evidence>
<keyword evidence="10" id="KW-1185">Reference proteome</keyword>
<evidence type="ECO:0000259" key="8">
    <source>
        <dbReference type="PROSITE" id="PS51736"/>
    </source>
</evidence>
<dbReference type="PROSITE" id="PS51736">
    <property type="entry name" value="RECOMBINASES_3"/>
    <property type="match status" value="1"/>
</dbReference>
<dbReference type="EMBL" id="JACHGY010000001">
    <property type="protein sequence ID" value="MBB6431543.1"/>
    <property type="molecule type" value="Genomic_DNA"/>
</dbReference>
<dbReference type="PANTHER" id="PTHR30461:SF2">
    <property type="entry name" value="SERINE RECOMBINASE PINE-RELATED"/>
    <property type="match status" value="1"/>
</dbReference>
<evidence type="ECO:0000256" key="3">
    <source>
        <dbReference type="ARBA" id="ARBA00023125"/>
    </source>
</evidence>
<evidence type="ECO:0000256" key="4">
    <source>
        <dbReference type="ARBA" id="ARBA00023172"/>
    </source>
</evidence>
<dbReference type="Pfam" id="PF01381">
    <property type="entry name" value="HTH_3"/>
    <property type="match status" value="1"/>
</dbReference>
<gene>
    <name evidence="9" type="ORF">HNQ40_003349</name>
</gene>
<dbReference type="CDD" id="cd03768">
    <property type="entry name" value="SR_ResInv"/>
    <property type="match status" value="1"/>
</dbReference>
<evidence type="ECO:0000256" key="2">
    <source>
        <dbReference type="ARBA" id="ARBA00022908"/>
    </source>
</evidence>
<dbReference type="GO" id="GO:0003677">
    <property type="term" value="F:DNA binding"/>
    <property type="evidence" value="ECO:0007669"/>
    <property type="project" value="UniProtKB-KW"/>
</dbReference>
<evidence type="ECO:0000313" key="9">
    <source>
        <dbReference type="EMBL" id="MBB6431543.1"/>
    </source>
</evidence>
<protein>
    <submittedName>
        <fullName evidence="9">DNA invertase Pin-like site-specific DNA recombinase</fullName>
    </submittedName>
</protein>
<dbReference type="InterPro" id="IPR036162">
    <property type="entry name" value="Resolvase-like_N_sf"/>
</dbReference>
<dbReference type="PROSITE" id="PS50943">
    <property type="entry name" value="HTH_CROC1"/>
    <property type="match status" value="1"/>
</dbReference>
<dbReference type="InterPro" id="IPR009057">
    <property type="entry name" value="Homeodomain-like_sf"/>
</dbReference>
<keyword evidence="3" id="KW-0238">DNA-binding</keyword>
<dbReference type="PROSITE" id="PS00397">
    <property type="entry name" value="RECOMBINASES_1"/>
    <property type="match status" value="1"/>
</dbReference>
<accession>A0A7X0H946</accession>
<dbReference type="Pfam" id="PF00239">
    <property type="entry name" value="Resolvase"/>
    <property type="match status" value="1"/>
</dbReference>
<dbReference type="Proteomes" id="UP000541810">
    <property type="component" value="Unassembled WGS sequence"/>
</dbReference>
<dbReference type="GO" id="GO:0015074">
    <property type="term" value="P:DNA integration"/>
    <property type="evidence" value="ECO:0007669"/>
    <property type="project" value="UniProtKB-KW"/>
</dbReference>
<dbReference type="SUPFAM" id="SSF53041">
    <property type="entry name" value="Resolvase-like"/>
    <property type="match status" value="1"/>
</dbReference>
<feature type="domain" description="Resolvase/invertase-type recombinase catalytic" evidence="8">
    <location>
        <begin position="4"/>
        <end position="147"/>
    </location>
</feature>
<dbReference type="GO" id="GO:0000150">
    <property type="term" value="F:DNA strand exchange activity"/>
    <property type="evidence" value="ECO:0007669"/>
    <property type="project" value="InterPro"/>
</dbReference>
<feature type="active site" description="O-(5'-phospho-DNA)-serine intermediate" evidence="5 6">
    <location>
        <position position="12"/>
    </location>
</feature>
<dbReference type="AlphaFoldDB" id="A0A7X0H946"/>
<dbReference type="InterPro" id="IPR050639">
    <property type="entry name" value="SSR_resolvase"/>
</dbReference>
<keyword evidence="2" id="KW-0229">DNA integration</keyword>
<organism evidence="9 10">
    <name type="scientific">Algisphaera agarilytica</name>
    <dbReference type="NCBI Taxonomy" id="1385975"/>
    <lineage>
        <taxon>Bacteria</taxon>
        <taxon>Pseudomonadati</taxon>
        <taxon>Planctomycetota</taxon>
        <taxon>Phycisphaerae</taxon>
        <taxon>Phycisphaerales</taxon>
        <taxon>Phycisphaeraceae</taxon>
        <taxon>Algisphaera</taxon>
    </lineage>
</organism>
<proteinExistence type="inferred from homology"/>
<reference evidence="9 10" key="1">
    <citation type="submission" date="2020-08" db="EMBL/GenBank/DDBJ databases">
        <title>Genomic Encyclopedia of Type Strains, Phase IV (KMG-IV): sequencing the most valuable type-strain genomes for metagenomic binning, comparative biology and taxonomic classification.</title>
        <authorList>
            <person name="Goeker M."/>
        </authorList>
    </citation>
    <scope>NUCLEOTIDE SEQUENCE [LARGE SCALE GENOMIC DNA]</scope>
    <source>
        <strain evidence="9 10">DSM 103725</strain>
    </source>
</reference>
<dbReference type="SUPFAM" id="SSF46689">
    <property type="entry name" value="Homeodomain-like"/>
    <property type="match status" value="1"/>
</dbReference>
<dbReference type="RefSeq" id="WP_184679000.1">
    <property type="nucleotide sequence ID" value="NZ_JACHGY010000001.1"/>
</dbReference>
<sequence>MQKKVAVYIRVSTTGQNEAGQREAITAWLKNHGHDILMVTWHVERYTGTTTTRPALDQLQAAIFRGEHEMVVTWRLDRLSRKQRDGINLLANWCDAGVRVVSISQQLDLSGATGRLIAGVLFAVAEMELETMRERQRVGIEAAKQRGVYQGRVPGTTKAKPTRAAELRDRGLTQEEIATALGVSRTTVNRYLRKVG</sequence>
<comment type="caution">
    <text evidence="9">The sequence shown here is derived from an EMBL/GenBank/DDBJ whole genome shotgun (WGS) entry which is preliminary data.</text>
</comment>
<comment type="similarity">
    <text evidence="1">Belongs to the site-specific recombinase resolvase family.</text>
</comment>
<evidence type="ECO:0000256" key="1">
    <source>
        <dbReference type="ARBA" id="ARBA00009913"/>
    </source>
</evidence>
<dbReference type="Gene3D" id="3.40.50.1390">
    <property type="entry name" value="Resolvase, N-terminal catalytic domain"/>
    <property type="match status" value="1"/>
</dbReference>
<dbReference type="InterPro" id="IPR006119">
    <property type="entry name" value="Resolv_N"/>
</dbReference>
<dbReference type="InterPro" id="IPR006118">
    <property type="entry name" value="Recombinase_CS"/>
</dbReference>
<evidence type="ECO:0000256" key="6">
    <source>
        <dbReference type="PROSITE-ProRule" id="PRU10137"/>
    </source>
</evidence>
<dbReference type="Gene3D" id="1.10.10.60">
    <property type="entry name" value="Homeodomain-like"/>
    <property type="match status" value="1"/>
</dbReference>
<feature type="domain" description="HTH cro/C1-type" evidence="7">
    <location>
        <begin position="170"/>
        <end position="193"/>
    </location>
</feature>
<dbReference type="SMART" id="SM00857">
    <property type="entry name" value="Resolvase"/>
    <property type="match status" value="1"/>
</dbReference>